<dbReference type="InterPro" id="IPR018649">
    <property type="entry name" value="SHOCT"/>
</dbReference>
<sequence length="65" mass="7425">MMPFHFGGILQLVILGLIVYFTVRMFRKPTSAAGPDSAEATLRERFAMGEIDAQTYESMRKELRK</sequence>
<accession>A0ABM8AQL9</accession>
<reference evidence="3" key="1">
    <citation type="submission" date="2022-08" db="EMBL/GenBank/DDBJ databases">
        <title>Genome Sequence of the sulphate-reducing bacterium, Pseudodesulfovibrio portus JCM14722.</title>
        <authorList>
            <person name="Kondo R."/>
            <person name="Kataoka T."/>
        </authorList>
    </citation>
    <scope>NUCLEOTIDE SEQUENCE</scope>
    <source>
        <strain evidence="3">JCM 14722</strain>
    </source>
</reference>
<dbReference type="Proteomes" id="UP001061361">
    <property type="component" value="Chromosome"/>
</dbReference>
<keyword evidence="1" id="KW-0812">Transmembrane</keyword>
<dbReference type="Pfam" id="PF09851">
    <property type="entry name" value="SHOCT"/>
    <property type="match status" value="1"/>
</dbReference>
<gene>
    <name evidence="3" type="ORF">JCM14722_12620</name>
</gene>
<dbReference type="EMBL" id="AP026708">
    <property type="protein sequence ID" value="BDQ33720.1"/>
    <property type="molecule type" value="Genomic_DNA"/>
</dbReference>
<keyword evidence="1" id="KW-0472">Membrane</keyword>
<protein>
    <recommendedName>
        <fullName evidence="2">SHOCT domain-containing protein</fullName>
    </recommendedName>
</protein>
<evidence type="ECO:0000259" key="2">
    <source>
        <dbReference type="Pfam" id="PF09851"/>
    </source>
</evidence>
<name>A0ABM8AQL9_9BACT</name>
<keyword evidence="1" id="KW-1133">Transmembrane helix</keyword>
<evidence type="ECO:0000313" key="4">
    <source>
        <dbReference type="Proteomes" id="UP001061361"/>
    </source>
</evidence>
<keyword evidence="4" id="KW-1185">Reference proteome</keyword>
<evidence type="ECO:0000256" key="1">
    <source>
        <dbReference type="SAM" id="Phobius"/>
    </source>
</evidence>
<feature type="transmembrane region" description="Helical" evidence="1">
    <location>
        <begin position="6"/>
        <end position="23"/>
    </location>
</feature>
<dbReference type="RefSeq" id="WP_264983778.1">
    <property type="nucleotide sequence ID" value="NZ_AP026708.1"/>
</dbReference>
<feature type="domain" description="SHOCT" evidence="2">
    <location>
        <begin position="38"/>
        <end position="63"/>
    </location>
</feature>
<evidence type="ECO:0000313" key="3">
    <source>
        <dbReference type="EMBL" id="BDQ33720.1"/>
    </source>
</evidence>
<organism evidence="3 4">
    <name type="scientific">Pseudodesulfovibrio portus</name>
    <dbReference type="NCBI Taxonomy" id="231439"/>
    <lineage>
        <taxon>Bacteria</taxon>
        <taxon>Pseudomonadati</taxon>
        <taxon>Thermodesulfobacteriota</taxon>
        <taxon>Desulfovibrionia</taxon>
        <taxon>Desulfovibrionales</taxon>
        <taxon>Desulfovibrionaceae</taxon>
    </lineage>
</organism>
<proteinExistence type="predicted"/>